<dbReference type="AlphaFoldDB" id="A0A671WHY6"/>
<dbReference type="GO" id="GO:0005635">
    <property type="term" value="C:nuclear envelope"/>
    <property type="evidence" value="ECO:0007669"/>
    <property type="project" value="TreeGrafter"/>
</dbReference>
<comment type="similarity">
    <text evidence="2">Belongs to the ClpA/ClpB family. Torsin subfamily.</text>
</comment>
<keyword evidence="5" id="KW-0325">Glycoprotein</keyword>
<dbReference type="InParanoid" id="A0A671WHY6"/>
<evidence type="ECO:0000256" key="3">
    <source>
        <dbReference type="ARBA" id="ARBA00022729"/>
    </source>
</evidence>
<dbReference type="PIRSF" id="PIRSF038079">
    <property type="entry name" value="Torsin_2A"/>
    <property type="match status" value="1"/>
</dbReference>
<accession>A0A671WHY6</accession>
<organism evidence="8 9">
    <name type="scientific">Sparus aurata</name>
    <name type="common">Gilthead sea bream</name>
    <dbReference type="NCBI Taxonomy" id="8175"/>
    <lineage>
        <taxon>Eukaryota</taxon>
        <taxon>Metazoa</taxon>
        <taxon>Chordata</taxon>
        <taxon>Craniata</taxon>
        <taxon>Vertebrata</taxon>
        <taxon>Euteleostomi</taxon>
        <taxon>Actinopterygii</taxon>
        <taxon>Neopterygii</taxon>
        <taxon>Teleostei</taxon>
        <taxon>Neoteleostei</taxon>
        <taxon>Acanthomorphata</taxon>
        <taxon>Eupercaria</taxon>
        <taxon>Spariformes</taxon>
        <taxon>Sparidae</taxon>
        <taxon>Sparus</taxon>
    </lineage>
</organism>
<reference evidence="8" key="2">
    <citation type="submission" date="2025-08" db="UniProtKB">
        <authorList>
            <consortium name="Ensembl"/>
        </authorList>
    </citation>
    <scope>IDENTIFICATION</scope>
</reference>
<feature type="domain" description="Torsin-1A C-terminal" evidence="7">
    <location>
        <begin position="249"/>
        <end position="306"/>
    </location>
</feature>
<dbReference type="InterPro" id="IPR010448">
    <property type="entry name" value="Torsin"/>
</dbReference>
<keyword evidence="6" id="KW-0067">ATP-binding</keyword>
<dbReference type="InterPro" id="IPR049337">
    <property type="entry name" value="TOR1A_C"/>
</dbReference>
<proteinExistence type="inferred from homology"/>
<evidence type="ECO:0000256" key="4">
    <source>
        <dbReference type="ARBA" id="ARBA00022824"/>
    </source>
</evidence>
<comment type="subcellular location">
    <subcellularLocation>
        <location evidence="1">Endoplasmic reticulum lumen</location>
    </subcellularLocation>
</comment>
<dbReference type="FunFam" id="3.40.50.300:FF:001719">
    <property type="entry name" value="Torsin"/>
    <property type="match status" value="1"/>
</dbReference>
<evidence type="ECO:0000259" key="7">
    <source>
        <dbReference type="Pfam" id="PF21376"/>
    </source>
</evidence>
<dbReference type="GO" id="GO:0071763">
    <property type="term" value="P:nuclear membrane organization"/>
    <property type="evidence" value="ECO:0007669"/>
    <property type="project" value="TreeGrafter"/>
</dbReference>
<dbReference type="InterPro" id="IPR017378">
    <property type="entry name" value="Torsin_1/2"/>
</dbReference>
<keyword evidence="6" id="KW-0547">Nucleotide-binding</keyword>
<dbReference type="GO" id="GO:0019894">
    <property type="term" value="F:kinesin binding"/>
    <property type="evidence" value="ECO:0007669"/>
    <property type="project" value="TreeGrafter"/>
</dbReference>
<dbReference type="InterPro" id="IPR027417">
    <property type="entry name" value="P-loop_NTPase"/>
</dbReference>
<dbReference type="PANTHER" id="PTHR10760:SF14">
    <property type="entry name" value="TORSIN-1B"/>
    <property type="match status" value="1"/>
</dbReference>
<dbReference type="Ensembl" id="ENSSAUT00010038065.1">
    <property type="protein sequence ID" value="ENSSAUP00010036146.1"/>
    <property type="gene ID" value="ENSSAUG00010015289.1"/>
</dbReference>
<evidence type="ECO:0000313" key="9">
    <source>
        <dbReference type="Proteomes" id="UP000472265"/>
    </source>
</evidence>
<dbReference type="GO" id="GO:0005788">
    <property type="term" value="C:endoplasmic reticulum lumen"/>
    <property type="evidence" value="ECO:0007669"/>
    <property type="project" value="UniProtKB-SubCell"/>
</dbReference>
<keyword evidence="3" id="KW-0732">Signal</keyword>
<evidence type="ECO:0000256" key="1">
    <source>
        <dbReference type="ARBA" id="ARBA00004319"/>
    </source>
</evidence>
<keyword evidence="9" id="KW-1185">Reference proteome</keyword>
<dbReference type="GeneTree" id="ENSGT00950000182888"/>
<dbReference type="GO" id="GO:0034504">
    <property type="term" value="P:protein localization to nucleus"/>
    <property type="evidence" value="ECO:0007669"/>
    <property type="project" value="TreeGrafter"/>
</dbReference>
<reference evidence="8" key="3">
    <citation type="submission" date="2025-09" db="UniProtKB">
        <authorList>
            <consortium name="Ensembl"/>
        </authorList>
    </citation>
    <scope>IDENTIFICATION</scope>
</reference>
<evidence type="ECO:0000256" key="6">
    <source>
        <dbReference type="PIRSR" id="PIRSR038079-1"/>
    </source>
</evidence>
<dbReference type="Proteomes" id="UP000472265">
    <property type="component" value="Chromosome 12"/>
</dbReference>
<evidence type="ECO:0000313" key="8">
    <source>
        <dbReference type="Ensembl" id="ENSSAUP00010036146.1"/>
    </source>
</evidence>
<dbReference type="GO" id="GO:0005524">
    <property type="term" value="F:ATP binding"/>
    <property type="evidence" value="ECO:0007669"/>
    <property type="project" value="UniProtKB-KW"/>
</dbReference>
<dbReference type="GO" id="GO:0016887">
    <property type="term" value="F:ATP hydrolysis activity"/>
    <property type="evidence" value="ECO:0007669"/>
    <property type="project" value="InterPro"/>
</dbReference>
<dbReference type="Pfam" id="PF21376">
    <property type="entry name" value="TOR1A_C"/>
    <property type="match status" value="1"/>
</dbReference>
<protein>
    <submittedName>
        <fullName evidence="8">Torsin family 1</fullName>
    </submittedName>
</protein>
<name>A0A671WHY6_SPAAU</name>
<dbReference type="Pfam" id="PF06309">
    <property type="entry name" value="Torsin"/>
    <property type="match status" value="1"/>
</dbReference>
<feature type="binding site" evidence="6">
    <location>
        <begin position="80"/>
        <end position="87"/>
    </location>
    <ligand>
        <name>ATP</name>
        <dbReference type="ChEBI" id="CHEBI:30616"/>
    </ligand>
</feature>
<reference evidence="8" key="1">
    <citation type="submission" date="2021-04" db="EMBL/GenBank/DDBJ databases">
        <authorList>
            <consortium name="Wellcome Sanger Institute Data Sharing"/>
        </authorList>
    </citation>
    <scope>NUCLEOTIDE SEQUENCE [LARGE SCALE GENOMIC DNA]</scope>
</reference>
<evidence type="ECO:0000256" key="2">
    <source>
        <dbReference type="ARBA" id="ARBA00006235"/>
    </source>
</evidence>
<sequence>RRSLTVTSSNCVEFVQTTTFFININSFKFLNEPCHIRTNLDDLENKLFGQHIAADVILKTVAGFMSNNNPQKPLVLSLHGRTGTGKNFAARLMAENIYSQGMASKFVHVFAAQHHFSHQSKIETYKAQLRQQIKYNVSNCERSMFIFDQMDQMDPSLIDTIKPYLDNYNNLDGVSYRKAIFIFLSNTGGTNITQTTLDFWNNGRDRKEIKLQDLELSLSLSAINKKGGFWHSDLIDKHLVDFFIPFLPLEYSHVVQCVLAEMKARGLQPDVNVADKVAKELVYSPKPERIFSSPGCKTIVNRIYFYI</sequence>
<dbReference type="Gene3D" id="3.40.50.300">
    <property type="entry name" value="P-loop containing nucleotide triphosphate hydrolases"/>
    <property type="match status" value="1"/>
</dbReference>
<dbReference type="PANTHER" id="PTHR10760">
    <property type="entry name" value="TORSIN"/>
    <property type="match status" value="1"/>
</dbReference>
<evidence type="ECO:0000256" key="5">
    <source>
        <dbReference type="ARBA" id="ARBA00023180"/>
    </source>
</evidence>
<dbReference type="SUPFAM" id="SSF52540">
    <property type="entry name" value="P-loop containing nucleoside triphosphate hydrolases"/>
    <property type="match status" value="1"/>
</dbReference>
<keyword evidence="4" id="KW-0256">Endoplasmic reticulum</keyword>
<dbReference type="OMA" id="HFPHRSE"/>